<dbReference type="SUPFAM" id="SSF53822">
    <property type="entry name" value="Periplasmic binding protein-like I"/>
    <property type="match status" value="1"/>
</dbReference>
<dbReference type="SMART" id="SM00354">
    <property type="entry name" value="HTH_LACI"/>
    <property type="match status" value="1"/>
</dbReference>
<name>A0A5M4B8X4_9FLAO</name>
<dbReference type="InterPro" id="IPR001761">
    <property type="entry name" value="Peripla_BP/Lac1_sug-bd_dom"/>
</dbReference>
<evidence type="ECO:0000313" key="6">
    <source>
        <dbReference type="EMBL" id="GET45576.1"/>
    </source>
</evidence>
<dbReference type="PROSITE" id="PS50932">
    <property type="entry name" value="HTH_LACI_2"/>
    <property type="match status" value="1"/>
</dbReference>
<keyword evidence="1" id="KW-0678">Repressor</keyword>
<accession>A0A5M4B8X4</accession>
<dbReference type="Pfam" id="PF00356">
    <property type="entry name" value="LacI"/>
    <property type="match status" value="1"/>
</dbReference>
<keyword evidence="3" id="KW-0238">DNA-binding</keyword>
<dbReference type="AlphaFoldDB" id="A0A5M4B8X4"/>
<proteinExistence type="predicted"/>
<gene>
    <name evidence="6" type="ORF">RCZ01_08780</name>
</gene>
<keyword evidence="7" id="KW-1185">Reference proteome</keyword>
<organism evidence="6 7">
    <name type="scientific">Capnocytophaga felis</name>
    <dbReference type="NCBI Taxonomy" id="2267611"/>
    <lineage>
        <taxon>Bacteria</taxon>
        <taxon>Pseudomonadati</taxon>
        <taxon>Bacteroidota</taxon>
        <taxon>Flavobacteriia</taxon>
        <taxon>Flavobacteriales</taxon>
        <taxon>Flavobacteriaceae</taxon>
        <taxon>Capnocytophaga</taxon>
    </lineage>
</organism>
<dbReference type="InterPro" id="IPR028082">
    <property type="entry name" value="Peripla_BP_I"/>
</dbReference>
<dbReference type="Pfam" id="PF00532">
    <property type="entry name" value="Peripla_BP_1"/>
    <property type="match status" value="1"/>
</dbReference>
<evidence type="ECO:0000256" key="1">
    <source>
        <dbReference type="ARBA" id="ARBA00022491"/>
    </source>
</evidence>
<evidence type="ECO:0000313" key="7">
    <source>
        <dbReference type="Proteomes" id="UP000398217"/>
    </source>
</evidence>
<dbReference type="SUPFAM" id="SSF47413">
    <property type="entry name" value="lambda repressor-like DNA-binding domains"/>
    <property type="match status" value="1"/>
</dbReference>
<dbReference type="InterPro" id="IPR010982">
    <property type="entry name" value="Lambda_DNA-bd_dom_sf"/>
</dbReference>
<dbReference type="PANTHER" id="PTHR30146">
    <property type="entry name" value="LACI-RELATED TRANSCRIPTIONAL REPRESSOR"/>
    <property type="match status" value="1"/>
</dbReference>
<dbReference type="PANTHER" id="PTHR30146:SF148">
    <property type="entry name" value="HTH-TYPE TRANSCRIPTIONAL REPRESSOR PURR-RELATED"/>
    <property type="match status" value="1"/>
</dbReference>
<evidence type="ECO:0000259" key="5">
    <source>
        <dbReference type="PROSITE" id="PS50932"/>
    </source>
</evidence>
<reference evidence="7" key="1">
    <citation type="journal article" date="2020" name="Int. J. Syst. Evol. Microbiol.">
        <title>Capnocytophaga felis sp. nov. isolated from the feline oral cavity.</title>
        <authorList>
            <person name="Suzuki M."/>
            <person name="Umeda K."/>
            <person name="Kimura M."/>
            <person name="Imaoka K."/>
            <person name="Morikawa S."/>
            <person name="Maeda K."/>
        </authorList>
    </citation>
    <scope>NUCLEOTIDE SEQUENCE [LARGE SCALE GENOMIC DNA]</scope>
    <source>
        <strain evidence="7">KC07070</strain>
    </source>
</reference>
<keyword evidence="4" id="KW-0804">Transcription</keyword>
<evidence type="ECO:0000256" key="2">
    <source>
        <dbReference type="ARBA" id="ARBA00023015"/>
    </source>
</evidence>
<evidence type="ECO:0000256" key="4">
    <source>
        <dbReference type="ARBA" id="ARBA00023163"/>
    </source>
</evidence>
<dbReference type="InterPro" id="IPR000843">
    <property type="entry name" value="HTH_LacI"/>
</dbReference>
<dbReference type="Proteomes" id="UP000398217">
    <property type="component" value="Unassembled WGS sequence"/>
</dbReference>
<dbReference type="CDD" id="cd01392">
    <property type="entry name" value="HTH_LacI"/>
    <property type="match status" value="1"/>
</dbReference>
<dbReference type="GO" id="GO:0000976">
    <property type="term" value="F:transcription cis-regulatory region binding"/>
    <property type="evidence" value="ECO:0007669"/>
    <property type="project" value="TreeGrafter"/>
</dbReference>
<protein>
    <recommendedName>
        <fullName evidence="5">HTH lacI-type domain-containing protein</fullName>
    </recommendedName>
</protein>
<keyword evidence="2" id="KW-0805">Transcription regulation</keyword>
<comment type="caution">
    <text evidence="6">The sequence shown here is derived from an EMBL/GenBank/DDBJ whole genome shotgun (WGS) entry which is preliminary data.</text>
</comment>
<dbReference type="GO" id="GO:0003700">
    <property type="term" value="F:DNA-binding transcription factor activity"/>
    <property type="evidence" value="ECO:0007669"/>
    <property type="project" value="TreeGrafter"/>
</dbReference>
<dbReference type="Gene3D" id="3.40.50.2300">
    <property type="match status" value="1"/>
</dbReference>
<dbReference type="EMBL" id="BLBC01000005">
    <property type="protein sequence ID" value="GET45576.1"/>
    <property type="molecule type" value="Genomic_DNA"/>
</dbReference>
<dbReference type="Gene3D" id="1.10.260.40">
    <property type="entry name" value="lambda repressor-like DNA-binding domains"/>
    <property type="match status" value="1"/>
</dbReference>
<sequence length="149" mass="17138">MKYTTIIDIAQTLGISKSTVSRALRGDNQNVSKETKQKILAMAEKMGYTRNELAVNLRRQSTRTIGIVVPELQTPFYMNFIACAQQELNKEGYRIILAQSDENPDIELSNLQMFQDCRVEGILISVCHTKRNLEIYQRIIKKRHTYGIL</sequence>
<feature type="domain" description="HTH lacI-type" evidence="5">
    <location>
        <begin position="4"/>
        <end position="59"/>
    </location>
</feature>
<dbReference type="RefSeq" id="WP_262884839.1">
    <property type="nucleotide sequence ID" value="NZ_BLBC01000005.1"/>
</dbReference>
<evidence type="ECO:0000256" key="3">
    <source>
        <dbReference type="ARBA" id="ARBA00023125"/>
    </source>
</evidence>